<dbReference type="AlphaFoldDB" id="A0A9P5LM83"/>
<dbReference type="GO" id="GO:0016020">
    <property type="term" value="C:membrane"/>
    <property type="evidence" value="ECO:0007669"/>
    <property type="project" value="TreeGrafter"/>
</dbReference>
<accession>A0A9P5LM83</accession>
<dbReference type="PANTHER" id="PTHR34814">
    <property type="entry name" value="NITROSOGUANIDINE RESISTANCE PROTEIN SNG1"/>
    <property type="match status" value="1"/>
</dbReference>
<dbReference type="PANTHER" id="PTHR34814:SF2">
    <property type="entry name" value="DUF3533 DOMAIN-CONTAINING PROTEIN"/>
    <property type="match status" value="1"/>
</dbReference>
<dbReference type="InterPro" id="IPR053001">
    <property type="entry name" value="MNNG_permease-like"/>
</dbReference>
<name>A0A9P5LM83_9HYPO</name>
<proteinExistence type="predicted"/>
<reference evidence="3" key="1">
    <citation type="submission" date="2020-03" db="EMBL/GenBank/DDBJ databases">
        <title>Draft Genome Sequence of Cylindrodendrum hubeiense.</title>
        <authorList>
            <person name="Buettner E."/>
            <person name="Kellner H."/>
        </authorList>
    </citation>
    <scope>NUCLEOTIDE SEQUENCE</scope>
    <source>
        <strain evidence="3">IHI 201604</strain>
    </source>
</reference>
<protein>
    <recommendedName>
        <fullName evidence="2">DUF3533 domain-containing protein</fullName>
    </recommendedName>
</protein>
<evidence type="ECO:0000313" key="3">
    <source>
        <dbReference type="EMBL" id="KAF7556598.1"/>
    </source>
</evidence>
<keyword evidence="4" id="KW-1185">Reference proteome</keyword>
<gene>
    <name evidence="3" type="ORF">G7Z17_g1342</name>
</gene>
<feature type="domain" description="DUF3533" evidence="2">
    <location>
        <begin position="34"/>
        <end position="266"/>
    </location>
</feature>
<keyword evidence="1" id="KW-0472">Membrane</keyword>
<sequence length="290" mass="32166">MSALLGSAFNRERLFSPFWAARWKKSFLLVAAVGLLLQLIFLGNMCYLYGIVFKSASHTHNLKILAVDFDGAEVGESLLTAYQSLKANTFPTIEYGSASRYPTPESLRKAVCNEGYWAAVYTHHNASERLMAAIEGKATHNASDTITYIYDAVYYPVVAASFVESSLQRLINGAAHAYYTVAPDALATVNLTNPISASAFLTPIMPTSTIILPTTQGSRVLLNTVSMIIPILMQFFFIMVSNLLFTEANVYLKLWKRDLILLRILIGKIGSVWATQKRCQAVEKDEEKTL</sequence>
<keyword evidence="1" id="KW-0812">Transmembrane</keyword>
<dbReference type="InterPro" id="IPR022703">
    <property type="entry name" value="DUF3533"/>
</dbReference>
<evidence type="ECO:0000256" key="1">
    <source>
        <dbReference type="SAM" id="Phobius"/>
    </source>
</evidence>
<comment type="caution">
    <text evidence="3">The sequence shown here is derived from an EMBL/GenBank/DDBJ whole genome shotgun (WGS) entry which is preliminary data.</text>
</comment>
<keyword evidence="1" id="KW-1133">Transmembrane helix</keyword>
<dbReference type="OrthoDB" id="2140105at2759"/>
<feature type="transmembrane region" description="Helical" evidence="1">
    <location>
        <begin position="27"/>
        <end position="53"/>
    </location>
</feature>
<evidence type="ECO:0000259" key="2">
    <source>
        <dbReference type="Pfam" id="PF12051"/>
    </source>
</evidence>
<feature type="transmembrane region" description="Helical" evidence="1">
    <location>
        <begin position="220"/>
        <end position="245"/>
    </location>
</feature>
<dbReference type="Proteomes" id="UP000722485">
    <property type="component" value="Unassembled WGS sequence"/>
</dbReference>
<dbReference type="EMBL" id="JAANBB010000011">
    <property type="protein sequence ID" value="KAF7556598.1"/>
    <property type="molecule type" value="Genomic_DNA"/>
</dbReference>
<evidence type="ECO:0000313" key="4">
    <source>
        <dbReference type="Proteomes" id="UP000722485"/>
    </source>
</evidence>
<dbReference type="Pfam" id="PF12051">
    <property type="entry name" value="DUF3533"/>
    <property type="match status" value="1"/>
</dbReference>
<organism evidence="3 4">
    <name type="scientific">Cylindrodendrum hubeiense</name>
    <dbReference type="NCBI Taxonomy" id="595255"/>
    <lineage>
        <taxon>Eukaryota</taxon>
        <taxon>Fungi</taxon>
        <taxon>Dikarya</taxon>
        <taxon>Ascomycota</taxon>
        <taxon>Pezizomycotina</taxon>
        <taxon>Sordariomycetes</taxon>
        <taxon>Hypocreomycetidae</taxon>
        <taxon>Hypocreales</taxon>
        <taxon>Nectriaceae</taxon>
        <taxon>Cylindrodendrum</taxon>
    </lineage>
</organism>